<evidence type="ECO:0000313" key="2">
    <source>
        <dbReference type="Proteomes" id="UP000262325"/>
    </source>
</evidence>
<sequence length="161" mass="18278">MIENAGEIVLSKNVKLSKIKYNDILTRRFFLHLDGKRKVSDIISKLGISDIDAVEIIKDFLKNNYVSVVHPSDFDLSVLGISSNEANNSERHNNLELDENLNAILKKYLGPLSVPAVKKDLLSTTDKRIFGDKLISYTKYITDEEDKASYLNEINKYLQGE</sequence>
<protein>
    <submittedName>
        <fullName evidence="1">Uncharacterized protein</fullName>
    </submittedName>
</protein>
<accession>A0A3D5QDY4</accession>
<dbReference type="RefSeq" id="WP_273266874.1">
    <property type="nucleotide sequence ID" value="NZ_JAAZVV010000121.1"/>
</dbReference>
<dbReference type="EMBL" id="DPPF01000206">
    <property type="protein sequence ID" value="HCW93938.1"/>
    <property type="molecule type" value="Genomic_DNA"/>
</dbReference>
<evidence type="ECO:0000313" key="1">
    <source>
        <dbReference type="EMBL" id="HCW93938.1"/>
    </source>
</evidence>
<organism evidence="1 2">
    <name type="scientific">Flexistipes sinusarabici</name>
    <dbReference type="NCBI Taxonomy" id="2352"/>
    <lineage>
        <taxon>Bacteria</taxon>
        <taxon>Pseudomonadati</taxon>
        <taxon>Deferribacterota</taxon>
        <taxon>Deferribacteres</taxon>
        <taxon>Deferribacterales</taxon>
        <taxon>Flexistipitaceae</taxon>
        <taxon>Flexistipes</taxon>
    </lineage>
</organism>
<gene>
    <name evidence="1" type="ORF">DHM44_09680</name>
</gene>
<name>A0A3D5QDY4_FLESI</name>
<dbReference type="AlphaFoldDB" id="A0A3D5QDY4"/>
<reference evidence="1 2" key="1">
    <citation type="journal article" date="2018" name="Nat. Biotechnol.">
        <title>A standardized bacterial taxonomy based on genome phylogeny substantially revises the tree of life.</title>
        <authorList>
            <person name="Parks D.H."/>
            <person name="Chuvochina M."/>
            <person name="Waite D.W."/>
            <person name="Rinke C."/>
            <person name="Skarshewski A."/>
            <person name="Chaumeil P.A."/>
            <person name="Hugenholtz P."/>
        </authorList>
    </citation>
    <scope>NUCLEOTIDE SEQUENCE [LARGE SCALE GENOMIC DNA]</scope>
    <source>
        <strain evidence="1">UBA8672</strain>
    </source>
</reference>
<dbReference type="Proteomes" id="UP000262325">
    <property type="component" value="Unassembled WGS sequence"/>
</dbReference>
<proteinExistence type="predicted"/>
<comment type="caution">
    <text evidence="1">The sequence shown here is derived from an EMBL/GenBank/DDBJ whole genome shotgun (WGS) entry which is preliminary data.</text>
</comment>